<organism evidence="6 7">
    <name type="scientific">Puniceicoccus vermicola</name>
    <dbReference type="NCBI Taxonomy" id="388746"/>
    <lineage>
        <taxon>Bacteria</taxon>
        <taxon>Pseudomonadati</taxon>
        <taxon>Verrucomicrobiota</taxon>
        <taxon>Opitutia</taxon>
        <taxon>Puniceicoccales</taxon>
        <taxon>Puniceicoccaceae</taxon>
        <taxon>Puniceicoccus</taxon>
    </lineage>
</organism>
<gene>
    <name evidence="6" type="ORF">H5P30_05295</name>
</gene>
<keyword evidence="4 5" id="KW-0472">Membrane</keyword>
<evidence type="ECO:0000313" key="6">
    <source>
        <dbReference type="EMBL" id="MBC2601186.1"/>
    </source>
</evidence>
<accession>A0A7X1AWE0</accession>
<dbReference type="Proteomes" id="UP000525652">
    <property type="component" value="Unassembled WGS sequence"/>
</dbReference>
<dbReference type="InterPro" id="IPR002797">
    <property type="entry name" value="Polysacc_synth"/>
</dbReference>
<evidence type="ECO:0000256" key="2">
    <source>
        <dbReference type="ARBA" id="ARBA00022692"/>
    </source>
</evidence>
<feature type="transmembrane region" description="Helical" evidence="5">
    <location>
        <begin position="267"/>
        <end position="290"/>
    </location>
</feature>
<name>A0A7X1AWE0_9BACT</name>
<feature type="transmembrane region" description="Helical" evidence="5">
    <location>
        <begin position="58"/>
        <end position="78"/>
    </location>
</feature>
<dbReference type="PANTHER" id="PTHR43424:SF1">
    <property type="entry name" value="LOCUS PUTATIVE PROTEIN 1-RELATED"/>
    <property type="match status" value="1"/>
</dbReference>
<dbReference type="PANTHER" id="PTHR43424">
    <property type="entry name" value="LOCUS PUTATIVE PROTEIN 1-RELATED"/>
    <property type="match status" value="1"/>
</dbReference>
<feature type="transmembrane region" description="Helical" evidence="5">
    <location>
        <begin position="342"/>
        <end position="361"/>
    </location>
</feature>
<feature type="transmembrane region" description="Helical" evidence="5">
    <location>
        <begin position="310"/>
        <end position="330"/>
    </location>
</feature>
<feature type="transmembrane region" description="Helical" evidence="5">
    <location>
        <begin position="373"/>
        <end position="393"/>
    </location>
</feature>
<dbReference type="AlphaFoldDB" id="A0A7X1AWE0"/>
<evidence type="ECO:0000313" key="7">
    <source>
        <dbReference type="Proteomes" id="UP000525652"/>
    </source>
</evidence>
<dbReference type="InterPro" id="IPR052556">
    <property type="entry name" value="PolySynth_Transporter"/>
</dbReference>
<feature type="transmembrane region" description="Helical" evidence="5">
    <location>
        <begin position="186"/>
        <end position="206"/>
    </location>
</feature>
<keyword evidence="3 5" id="KW-1133">Transmembrane helix</keyword>
<sequence length="447" mass="49716">MSYPQKLFKHIQFICVHKGFRRYLKNTSWLFSGQMIRMIIGLFVSVAVARYLGPRQFGLYNFITSIVALVAVVGNLGLQNLIKRELVDFPEQRNQILGTAFVLTAATGVSSYIGMLFIVGCSSNSYEWLGLFALLGSVLFTNPFKCIETWFQSQVRSDLSVAAVTVVVIISAILKVSVVLKGGTLIEFGYIVLIEGFLVSFMYLYFYKKNFGSVLKWMSNLKTAKDLLRQSWPLIFSGVAVAVYMRIDQIMLGKIVGETAVGEYAVAVRLSAIWHFVPKLLAISLFPAIVNSMKQGRVNYERRLKHYFNLNAGLAYVICAVVSVCSNRIVELLYGSNYGPAGVILAIHVWCGLFVFLGVARSQYLIAEKLFKFSMLCTIFGAVVNIALNSIFISRFGGVGAAVSTLASYSISSYFSSFLLLTKKPSIRFQLLAIFVPIKLVKMSVPK</sequence>
<keyword evidence="7" id="KW-1185">Reference proteome</keyword>
<dbReference type="GO" id="GO:0016020">
    <property type="term" value="C:membrane"/>
    <property type="evidence" value="ECO:0007669"/>
    <property type="project" value="UniProtKB-SubCell"/>
</dbReference>
<reference evidence="6 7" key="1">
    <citation type="submission" date="2020-07" db="EMBL/GenBank/DDBJ databases">
        <authorList>
            <person name="Feng X."/>
        </authorList>
    </citation>
    <scope>NUCLEOTIDE SEQUENCE [LARGE SCALE GENOMIC DNA]</scope>
    <source>
        <strain evidence="6 7">JCM14086</strain>
    </source>
</reference>
<keyword evidence="2 5" id="KW-0812">Transmembrane</keyword>
<comment type="subcellular location">
    <subcellularLocation>
        <location evidence="1">Membrane</location>
        <topology evidence="1">Multi-pass membrane protein</topology>
    </subcellularLocation>
</comment>
<feature type="transmembrane region" description="Helical" evidence="5">
    <location>
        <begin position="399"/>
        <end position="421"/>
    </location>
</feature>
<dbReference type="Pfam" id="PF01943">
    <property type="entry name" value="Polysacc_synt"/>
    <property type="match status" value="1"/>
</dbReference>
<dbReference type="CDD" id="cd13128">
    <property type="entry name" value="MATE_Wzx_like"/>
    <property type="match status" value="1"/>
</dbReference>
<protein>
    <submittedName>
        <fullName evidence="6">Flippase</fullName>
    </submittedName>
</protein>
<proteinExistence type="predicted"/>
<feature type="transmembrane region" description="Helical" evidence="5">
    <location>
        <begin position="227"/>
        <end position="247"/>
    </location>
</feature>
<comment type="caution">
    <text evidence="6">The sequence shown here is derived from an EMBL/GenBank/DDBJ whole genome shotgun (WGS) entry which is preliminary data.</text>
</comment>
<evidence type="ECO:0000256" key="5">
    <source>
        <dbReference type="SAM" id="Phobius"/>
    </source>
</evidence>
<evidence type="ECO:0000256" key="1">
    <source>
        <dbReference type="ARBA" id="ARBA00004141"/>
    </source>
</evidence>
<dbReference type="RefSeq" id="WP_185691912.1">
    <property type="nucleotide sequence ID" value="NZ_JACHVA010000047.1"/>
</dbReference>
<feature type="transmembrane region" description="Helical" evidence="5">
    <location>
        <begin position="29"/>
        <end position="52"/>
    </location>
</feature>
<dbReference type="EMBL" id="JACHVA010000047">
    <property type="protein sequence ID" value="MBC2601186.1"/>
    <property type="molecule type" value="Genomic_DNA"/>
</dbReference>
<feature type="transmembrane region" description="Helical" evidence="5">
    <location>
        <begin position="159"/>
        <end position="180"/>
    </location>
</feature>
<feature type="transmembrane region" description="Helical" evidence="5">
    <location>
        <begin position="126"/>
        <end position="147"/>
    </location>
</feature>
<feature type="transmembrane region" description="Helical" evidence="5">
    <location>
        <begin position="99"/>
        <end position="120"/>
    </location>
</feature>
<evidence type="ECO:0000256" key="3">
    <source>
        <dbReference type="ARBA" id="ARBA00022989"/>
    </source>
</evidence>
<evidence type="ECO:0000256" key="4">
    <source>
        <dbReference type="ARBA" id="ARBA00023136"/>
    </source>
</evidence>